<sequence>MKHDLHEMDKTAPVMTAPPPSRRQFLGWIGIGAALPVIAACGSGDAQAKTYPVRFTDEQWRKRLKPEQYRILRQEGTERPYSSPLNAEHRKGTFLCAADGNPLYSSATKFESGTGWPSFWKPLPGGIGTSTDFKLGYPRTEVHCARCGGHLGHVFDDGPKPTGKRYCMNGAAMTFRPG</sequence>
<dbReference type="GO" id="GO:0006979">
    <property type="term" value="P:response to oxidative stress"/>
    <property type="evidence" value="ECO:0007669"/>
    <property type="project" value="InterPro"/>
</dbReference>
<dbReference type="SUPFAM" id="SSF51316">
    <property type="entry name" value="Mss4-like"/>
    <property type="match status" value="1"/>
</dbReference>
<keyword evidence="4" id="KW-0472">Membrane</keyword>
<dbReference type="Gene3D" id="2.170.150.20">
    <property type="entry name" value="Peptide methionine sulfoxide reductase"/>
    <property type="match status" value="1"/>
</dbReference>
<dbReference type="Proteomes" id="UP000561459">
    <property type="component" value="Unassembled WGS sequence"/>
</dbReference>
<dbReference type="InterPro" id="IPR011057">
    <property type="entry name" value="Mss4-like_sf"/>
</dbReference>
<organism evidence="6 7">
    <name type="scientific">Novosphingobium fluoreni</name>
    <dbReference type="NCBI Taxonomy" id="1391222"/>
    <lineage>
        <taxon>Bacteria</taxon>
        <taxon>Pseudomonadati</taxon>
        <taxon>Pseudomonadota</taxon>
        <taxon>Alphaproteobacteria</taxon>
        <taxon>Sphingomonadales</taxon>
        <taxon>Sphingomonadaceae</taxon>
        <taxon>Novosphingobium</taxon>
    </lineage>
</organism>
<dbReference type="EMBL" id="JACIDY010000001">
    <property type="protein sequence ID" value="MBB3938806.1"/>
    <property type="molecule type" value="Genomic_DNA"/>
</dbReference>
<evidence type="ECO:0000259" key="5">
    <source>
        <dbReference type="PROSITE" id="PS51790"/>
    </source>
</evidence>
<dbReference type="GO" id="GO:0033743">
    <property type="term" value="F:peptide-methionine (R)-S-oxide reductase activity"/>
    <property type="evidence" value="ECO:0007669"/>
    <property type="project" value="UniProtKB-EC"/>
</dbReference>
<keyword evidence="2 6" id="KW-0560">Oxidoreductase</keyword>
<dbReference type="GO" id="GO:0005737">
    <property type="term" value="C:cytoplasm"/>
    <property type="evidence" value="ECO:0007669"/>
    <property type="project" value="TreeGrafter"/>
</dbReference>
<dbReference type="InterPro" id="IPR028427">
    <property type="entry name" value="Met_Sox_Rdtase_MsrB"/>
</dbReference>
<reference evidence="6 7" key="1">
    <citation type="submission" date="2020-08" db="EMBL/GenBank/DDBJ databases">
        <title>Genomic Encyclopedia of Type Strains, Phase IV (KMG-IV): sequencing the most valuable type-strain genomes for metagenomic binning, comparative biology and taxonomic classification.</title>
        <authorList>
            <person name="Goeker M."/>
        </authorList>
    </citation>
    <scope>NUCLEOTIDE SEQUENCE [LARGE SCALE GENOMIC DNA]</scope>
    <source>
        <strain evidence="6 7">DSM 27568</strain>
    </source>
</reference>
<keyword evidence="7" id="KW-1185">Reference proteome</keyword>
<evidence type="ECO:0000256" key="2">
    <source>
        <dbReference type="ARBA" id="ARBA00023002"/>
    </source>
</evidence>
<proteinExistence type="predicted"/>
<dbReference type="AlphaFoldDB" id="A0A7W6FX37"/>
<dbReference type="Pfam" id="PF01641">
    <property type="entry name" value="SelR"/>
    <property type="match status" value="1"/>
</dbReference>
<evidence type="ECO:0000313" key="6">
    <source>
        <dbReference type="EMBL" id="MBB3938806.1"/>
    </source>
</evidence>
<dbReference type="PROSITE" id="PS51318">
    <property type="entry name" value="TAT"/>
    <property type="match status" value="1"/>
</dbReference>
<feature type="domain" description="MsrB" evidence="5">
    <location>
        <begin position="57"/>
        <end position="178"/>
    </location>
</feature>
<keyword evidence="4" id="KW-1133">Transmembrane helix</keyword>
<evidence type="ECO:0000256" key="1">
    <source>
        <dbReference type="ARBA" id="ARBA00012499"/>
    </source>
</evidence>
<evidence type="ECO:0000256" key="4">
    <source>
        <dbReference type="SAM" id="Phobius"/>
    </source>
</evidence>
<accession>A0A7W6FX37</accession>
<dbReference type="EC" id="1.8.4.12" evidence="1"/>
<feature type="transmembrane region" description="Helical" evidence="4">
    <location>
        <begin position="25"/>
        <end position="44"/>
    </location>
</feature>
<dbReference type="PROSITE" id="PS51790">
    <property type="entry name" value="MSRB"/>
    <property type="match status" value="1"/>
</dbReference>
<dbReference type="InterPro" id="IPR002579">
    <property type="entry name" value="Met_Sox_Rdtase_MsrB_dom"/>
</dbReference>
<dbReference type="NCBIfam" id="TIGR00357">
    <property type="entry name" value="peptide-methionine (R)-S-oxide reductase MsrB"/>
    <property type="match status" value="1"/>
</dbReference>
<dbReference type="GO" id="GO:0030091">
    <property type="term" value="P:protein repair"/>
    <property type="evidence" value="ECO:0007669"/>
    <property type="project" value="InterPro"/>
</dbReference>
<evidence type="ECO:0000256" key="3">
    <source>
        <dbReference type="ARBA" id="ARBA00048488"/>
    </source>
</evidence>
<comment type="caution">
    <text evidence="6">The sequence shown here is derived from an EMBL/GenBank/DDBJ whole genome shotgun (WGS) entry which is preliminary data.</text>
</comment>
<name>A0A7W6FX37_9SPHN</name>
<comment type="catalytic activity">
    <reaction evidence="3">
        <text>L-methionyl-[protein] + [thioredoxin]-disulfide + H2O = L-methionyl-(R)-S-oxide-[protein] + [thioredoxin]-dithiol</text>
        <dbReference type="Rhea" id="RHEA:24164"/>
        <dbReference type="Rhea" id="RHEA-COMP:10698"/>
        <dbReference type="Rhea" id="RHEA-COMP:10700"/>
        <dbReference type="Rhea" id="RHEA-COMP:12313"/>
        <dbReference type="Rhea" id="RHEA-COMP:12314"/>
        <dbReference type="ChEBI" id="CHEBI:15377"/>
        <dbReference type="ChEBI" id="CHEBI:16044"/>
        <dbReference type="ChEBI" id="CHEBI:29950"/>
        <dbReference type="ChEBI" id="CHEBI:45764"/>
        <dbReference type="ChEBI" id="CHEBI:50058"/>
        <dbReference type="EC" id="1.8.4.12"/>
    </reaction>
</comment>
<dbReference type="InterPro" id="IPR006311">
    <property type="entry name" value="TAT_signal"/>
</dbReference>
<dbReference type="PANTHER" id="PTHR10173">
    <property type="entry name" value="METHIONINE SULFOXIDE REDUCTASE"/>
    <property type="match status" value="1"/>
</dbReference>
<gene>
    <name evidence="6" type="ORF">GGR39_000435</name>
</gene>
<keyword evidence="4" id="KW-0812">Transmembrane</keyword>
<evidence type="ECO:0000313" key="7">
    <source>
        <dbReference type="Proteomes" id="UP000561459"/>
    </source>
</evidence>
<dbReference type="PANTHER" id="PTHR10173:SF57">
    <property type="entry name" value="PEPTIDE-METHIONINE (R)-S-OXIDE REDUCTASE"/>
    <property type="match status" value="1"/>
</dbReference>
<protein>
    <recommendedName>
        <fullName evidence="1">peptide-methionine (R)-S-oxide reductase</fullName>
        <ecNumber evidence="1">1.8.4.12</ecNumber>
    </recommendedName>
</protein>